<dbReference type="AlphaFoldDB" id="A0A969PMJ5"/>
<organism evidence="2 3">
    <name type="scientific">Alkalicoccus luteus</name>
    <dbReference type="NCBI Taxonomy" id="1237094"/>
    <lineage>
        <taxon>Bacteria</taxon>
        <taxon>Bacillati</taxon>
        <taxon>Bacillota</taxon>
        <taxon>Bacilli</taxon>
        <taxon>Bacillales</taxon>
        <taxon>Bacillaceae</taxon>
        <taxon>Alkalicoccus</taxon>
    </lineage>
</organism>
<keyword evidence="3" id="KW-1185">Reference proteome</keyword>
<evidence type="ECO:0000256" key="1">
    <source>
        <dbReference type="SAM" id="Phobius"/>
    </source>
</evidence>
<proteinExistence type="predicted"/>
<dbReference type="EMBL" id="JAATHJ010000001">
    <property type="protein sequence ID" value="NJP36058.1"/>
    <property type="molecule type" value="Genomic_DNA"/>
</dbReference>
<dbReference type="Proteomes" id="UP000752012">
    <property type="component" value="Unassembled WGS sequence"/>
</dbReference>
<gene>
    <name evidence="2" type="ORF">HCN83_00465</name>
</gene>
<dbReference type="RefSeq" id="WP_168004345.1">
    <property type="nucleotide sequence ID" value="NZ_JAATHJ010000001.1"/>
</dbReference>
<keyword evidence="1" id="KW-0812">Transmembrane</keyword>
<feature type="transmembrane region" description="Helical" evidence="1">
    <location>
        <begin position="6"/>
        <end position="24"/>
    </location>
</feature>
<accession>A0A969PMJ5</accession>
<evidence type="ECO:0000313" key="2">
    <source>
        <dbReference type="EMBL" id="NJP36058.1"/>
    </source>
</evidence>
<keyword evidence="1" id="KW-0472">Membrane</keyword>
<comment type="caution">
    <text evidence="2">The sequence shown here is derived from an EMBL/GenBank/DDBJ whole genome shotgun (WGS) entry which is preliminary data.</text>
</comment>
<evidence type="ECO:0000313" key="3">
    <source>
        <dbReference type="Proteomes" id="UP000752012"/>
    </source>
</evidence>
<sequence>MDPITLVLVVVLVIFFFPLIMRGVGCLIRSLATIILIVVAVALVMQLL</sequence>
<reference evidence="2 3" key="1">
    <citation type="submission" date="2020-03" db="EMBL/GenBank/DDBJ databases">
        <title>Assessment of the enzymatic potential of alkaline-tolerant lipase obtained from Bacillus luteus H11 (technogenic soil) for the bioremediation of saline soils contaminated with petroleum substances.</title>
        <authorList>
            <person name="Kalwasinska A."/>
        </authorList>
    </citation>
    <scope>NUCLEOTIDE SEQUENCE [LARGE SCALE GENOMIC DNA]</scope>
    <source>
        <strain evidence="2 3">H11</strain>
    </source>
</reference>
<name>A0A969PMJ5_9BACI</name>
<keyword evidence="1" id="KW-1133">Transmembrane helix</keyword>
<protein>
    <submittedName>
        <fullName evidence="2">Uncharacterized protein</fullName>
    </submittedName>
</protein>
<feature type="transmembrane region" description="Helical" evidence="1">
    <location>
        <begin position="31"/>
        <end position="47"/>
    </location>
</feature>